<dbReference type="AlphaFoldDB" id="A0A843XLH0"/>
<reference evidence="1" key="1">
    <citation type="submission" date="2017-07" db="EMBL/GenBank/DDBJ databases">
        <title>Taro Niue Genome Assembly and Annotation.</title>
        <authorList>
            <person name="Atibalentja N."/>
            <person name="Keating K."/>
            <person name="Fields C.J."/>
        </authorList>
    </citation>
    <scope>NUCLEOTIDE SEQUENCE</scope>
    <source>
        <strain evidence="1">Niue_2</strain>
        <tissue evidence="1">Leaf</tissue>
    </source>
</reference>
<keyword evidence="2" id="KW-1185">Reference proteome</keyword>
<comment type="caution">
    <text evidence="1">The sequence shown here is derived from an EMBL/GenBank/DDBJ whole genome shotgun (WGS) entry which is preliminary data.</text>
</comment>
<protein>
    <submittedName>
        <fullName evidence="1">Uncharacterized protein</fullName>
    </submittedName>
</protein>
<dbReference type="EMBL" id="NMUH01009428">
    <property type="protein sequence ID" value="MQM20052.1"/>
    <property type="molecule type" value="Genomic_DNA"/>
</dbReference>
<proteinExistence type="predicted"/>
<evidence type="ECO:0000313" key="1">
    <source>
        <dbReference type="EMBL" id="MQM20052.1"/>
    </source>
</evidence>
<accession>A0A843XLH0</accession>
<evidence type="ECO:0000313" key="2">
    <source>
        <dbReference type="Proteomes" id="UP000652761"/>
    </source>
</evidence>
<gene>
    <name evidence="1" type="ORF">Taro_053066</name>
</gene>
<sequence>MESRGMWKHHLWQLEDFLYLRILSVCRQHWVLLSTGASKQNIQGFWKAIAVDRRLGVVDRHRQIEDWWFWEPLPVDSDLFSSCLISFFFIHRDSLAISFEIPCYYAIHKLVAHPLCSSQIIGATGRQDGHLPFWNYDAKEEEEGGELTCIRHGPLCVTKAYTKDGTHEFREIDLFTAQKLMEEGLVNRGYEFPTSIFWNNESGKYVVDETMKWRERISIQWHTIRGVVRLGSNEGIVLLWGRGDEVHVARLRDLCEGCMSDFESEIRGDEQLWQTVLPVLCATFGGGPGVLSGLRRPRRATRSQLLGSRGH</sequence>
<name>A0A843XLH0_COLES</name>
<organism evidence="1 2">
    <name type="scientific">Colocasia esculenta</name>
    <name type="common">Wild taro</name>
    <name type="synonym">Arum esculentum</name>
    <dbReference type="NCBI Taxonomy" id="4460"/>
    <lineage>
        <taxon>Eukaryota</taxon>
        <taxon>Viridiplantae</taxon>
        <taxon>Streptophyta</taxon>
        <taxon>Embryophyta</taxon>
        <taxon>Tracheophyta</taxon>
        <taxon>Spermatophyta</taxon>
        <taxon>Magnoliopsida</taxon>
        <taxon>Liliopsida</taxon>
        <taxon>Araceae</taxon>
        <taxon>Aroideae</taxon>
        <taxon>Colocasieae</taxon>
        <taxon>Colocasia</taxon>
    </lineage>
</organism>
<dbReference type="Proteomes" id="UP000652761">
    <property type="component" value="Unassembled WGS sequence"/>
</dbReference>